<keyword evidence="1" id="KW-0678">Repressor</keyword>
<comment type="caution">
    <text evidence="5">The sequence shown here is derived from an EMBL/GenBank/DDBJ whole genome shotgun (WGS) entry which is preliminary data.</text>
</comment>
<evidence type="ECO:0000256" key="1">
    <source>
        <dbReference type="ARBA" id="ARBA00022491"/>
    </source>
</evidence>
<dbReference type="OrthoDB" id="1926221at2759"/>
<keyword evidence="3" id="KW-0804">Transcription</keyword>
<evidence type="ECO:0000313" key="5">
    <source>
        <dbReference type="EMBL" id="KAF7145256.1"/>
    </source>
</evidence>
<feature type="compositionally biased region" description="Basic and acidic residues" evidence="4">
    <location>
        <begin position="57"/>
        <end position="66"/>
    </location>
</feature>
<feature type="compositionally biased region" description="Low complexity" evidence="4">
    <location>
        <begin position="115"/>
        <end position="128"/>
    </location>
</feature>
<protein>
    <submittedName>
        <fullName evidence="5">Uncharacterized protein</fullName>
    </submittedName>
</protein>
<feature type="compositionally biased region" description="Gly residues" evidence="4">
    <location>
        <begin position="16"/>
        <end position="33"/>
    </location>
</feature>
<dbReference type="PANTHER" id="PTHR33388:SF1">
    <property type="entry name" value="PROTEIN SPEAR2"/>
    <property type="match status" value="1"/>
</dbReference>
<evidence type="ECO:0000256" key="2">
    <source>
        <dbReference type="ARBA" id="ARBA00023015"/>
    </source>
</evidence>
<dbReference type="GO" id="GO:0003700">
    <property type="term" value="F:DNA-binding transcription factor activity"/>
    <property type="evidence" value="ECO:0007669"/>
    <property type="project" value="InterPro"/>
</dbReference>
<sequence length="449" mass="48474">MAQQEHSHRCGNSNSSGGGFSGGGGGGGVGGRGSNRSSKKLKQKKVPQRGLGVAQLEKIRLEEQQKKGGATFPPNSLVSPTNSSCLAVGQCAPTNFRQTPSPFPVPLPPPPPPTDLSSPNSVFKPSSSIPNTDPLHLTPFPLPSPPNDGGGGIRYPVIPGFGHGNWPRLWNGEYDLERESHRLDQTGSAVRSNMDSPYESHPIWPPPSLIRKAQQFQHQPSSSAMVNVSLGTSTSSVMEPPSNQSFYSNYYTPMWPEEDKMVGTKRTYPFSRDNQSGPSFPCKFPPTNVPPIARRDVSGSNFMRGTDHAEPSYPSFRILSRESPSSSTLVSEPYPKNVAIENGGNGDHMNGDFLTLATPTTALPHSRWKDNFSSANPTPPSRELSEFECLPYQGTGDQSHEPGPSGSTTPKRPFYSFFPSAKLQTGQETAALSSCSEKVGRKLDLNLKL</sequence>
<gene>
    <name evidence="5" type="ORF">RHSIM_Rhsim04G0024000</name>
</gene>
<feature type="compositionally biased region" description="Pro residues" evidence="4">
    <location>
        <begin position="101"/>
        <end position="114"/>
    </location>
</feature>
<proteinExistence type="predicted"/>
<evidence type="ECO:0000256" key="4">
    <source>
        <dbReference type="SAM" id="MobiDB-lite"/>
    </source>
</evidence>
<feature type="region of interest" description="Disordered" evidence="4">
    <location>
        <begin position="97"/>
        <end position="136"/>
    </location>
</feature>
<keyword evidence="2" id="KW-0805">Transcription regulation</keyword>
<dbReference type="PANTHER" id="PTHR33388">
    <property type="entry name" value="OS01G0212500 PROTEIN"/>
    <property type="match status" value="1"/>
</dbReference>
<dbReference type="EMBL" id="WJXA01000004">
    <property type="protein sequence ID" value="KAF7145256.1"/>
    <property type="molecule type" value="Genomic_DNA"/>
</dbReference>
<evidence type="ECO:0000313" key="6">
    <source>
        <dbReference type="Proteomes" id="UP000626092"/>
    </source>
</evidence>
<accession>A0A834LPK6</accession>
<feature type="compositionally biased region" description="Basic residues" evidence="4">
    <location>
        <begin position="37"/>
        <end position="47"/>
    </location>
</feature>
<feature type="region of interest" description="Disordered" evidence="4">
    <location>
        <begin position="1"/>
        <end position="79"/>
    </location>
</feature>
<dbReference type="Proteomes" id="UP000626092">
    <property type="component" value="Unassembled WGS sequence"/>
</dbReference>
<evidence type="ECO:0000256" key="3">
    <source>
        <dbReference type="ARBA" id="ARBA00023163"/>
    </source>
</evidence>
<keyword evidence="6" id="KW-1185">Reference proteome</keyword>
<name>A0A834LPK6_RHOSS</name>
<reference evidence="5" key="1">
    <citation type="submission" date="2019-11" db="EMBL/GenBank/DDBJ databases">
        <authorList>
            <person name="Liu Y."/>
            <person name="Hou J."/>
            <person name="Li T.-Q."/>
            <person name="Guan C.-H."/>
            <person name="Wu X."/>
            <person name="Wu H.-Z."/>
            <person name="Ling F."/>
            <person name="Zhang R."/>
            <person name="Shi X.-G."/>
            <person name="Ren J.-P."/>
            <person name="Chen E.-F."/>
            <person name="Sun J.-M."/>
        </authorList>
    </citation>
    <scope>NUCLEOTIDE SEQUENCE</scope>
    <source>
        <strain evidence="5">Adult_tree_wgs_1</strain>
        <tissue evidence="5">Leaves</tissue>
    </source>
</reference>
<feature type="region of interest" description="Disordered" evidence="4">
    <location>
        <begin position="272"/>
        <end position="293"/>
    </location>
</feature>
<organism evidence="5 6">
    <name type="scientific">Rhododendron simsii</name>
    <name type="common">Sims's rhododendron</name>
    <dbReference type="NCBI Taxonomy" id="118357"/>
    <lineage>
        <taxon>Eukaryota</taxon>
        <taxon>Viridiplantae</taxon>
        <taxon>Streptophyta</taxon>
        <taxon>Embryophyta</taxon>
        <taxon>Tracheophyta</taxon>
        <taxon>Spermatophyta</taxon>
        <taxon>Magnoliopsida</taxon>
        <taxon>eudicotyledons</taxon>
        <taxon>Gunneridae</taxon>
        <taxon>Pentapetalae</taxon>
        <taxon>asterids</taxon>
        <taxon>Ericales</taxon>
        <taxon>Ericaceae</taxon>
        <taxon>Ericoideae</taxon>
        <taxon>Rhodoreae</taxon>
        <taxon>Rhododendron</taxon>
    </lineage>
</organism>
<dbReference type="AlphaFoldDB" id="A0A834LPK6"/>
<feature type="region of interest" description="Disordered" evidence="4">
    <location>
        <begin position="392"/>
        <end position="416"/>
    </location>
</feature>
<dbReference type="InterPro" id="IPR040356">
    <property type="entry name" value="SPEAR"/>
</dbReference>